<evidence type="ECO:0000259" key="1">
    <source>
        <dbReference type="PROSITE" id="PS50042"/>
    </source>
</evidence>
<comment type="caution">
    <text evidence="2">The sequence shown here is derived from an EMBL/GenBank/DDBJ whole genome shotgun (WGS) entry which is preliminary data.</text>
</comment>
<dbReference type="InterPro" id="IPR014710">
    <property type="entry name" value="RmlC-like_jellyroll"/>
</dbReference>
<dbReference type="AlphaFoldDB" id="A0A3P3VPN7"/>
<dbReference type="Proteomes" id="UP000280792">
    <property type="component" value="Unassembled WGS sequence"/>
</dbReference>
<dbReference type="CDD" id="cd00038">
    <property type="entry name" value="CAP_ED"/>
    <property type="match status" value="1"/>
</dbReference>
<gene>
    <name evidence="2" type="ORF">D0544_06480</name>
</gene>
<dbReference type="InterPro" id="IPR018490">
    <property type="entry name" value="cNMP-bd_dom_sf"/>
</dbReference>
<dbReference type="PANTHER" id="PTHR11635">
    <property type="entry name" value="CAMP-DEPENDENT PROTEIN KINASE REGULATORY CHAIN"/>
    <property type="match status" value="1"/>
</dbReference>
<evidence type="ECO:0000313" key="2">
    <source>
        <dbReference type="EMBL" id="RRJ84741.1"/>
    </source>
</evidence>
<dbReference type="GO" id="GO:0005952">
    <property type="term" value="C:cAMP-dependent protein kinase complex"/>
    <property type="evidence" value="ECO:0007669"/>
    <property type="project" value="InterPro"/>
</dbReference>
<dbReference type="GO" id="GO:0005829">
    <property type="term" value="C:cytosol"/>
    <property type="evidence" value="ECO:0007669"/>
    <property type="project" value="TreeGrafter"/>
</dbReference>
<proteinExistence type="predicted"/>
<keyword evidence="3" id="KW-1185">Reference proteome</keyword>
<dbReference type="SUPFAM" id="SSF51206">
    <property type="entry name" value="cAMP-binding domain-like"/>
    <property type="match status" value="1"/>
</dbReference>
<accession>A0A3P3VPN7</accession>
<dbReference type="PANTHER" id="PTHR11635:SF152">
    <property type="entry name" value="CAMP-DEPENDENT PROTEIN KINASE TYPE I REGULATORY SUBUNIT-RELATED"/>
    <property type="match status" value="1"/>
</dbReference>
<name>A0A3P3VPN7_9GAMM</name>
<dbReference type="RefSeq" id="WP_125015171.1">
    <property type="nucleotide sequence ID" value="NZ_QWEZ01000001.1"/>
</dbReference>
<dbReference type="SMART" id="SM00100">
    <property type="entry name" value="cNMP"/>
    <property type="match status" value="1"/>
</dbReference>
<dbReference type="InterPro" id="IPR000595">
    <property type="entry name" value="cNMP-bd_dom"/>
</dbReference>
<sequence length="154" mass="16767">MDIEEEVCQLAKVPMFSKLETSKLRLIAFTSEALTYQAGETLFEKDQPADSAFVIMSGAVEVLANGAGTELVVAVRGANSLIGEMAVITKQPRSATIRARSEVEVLRIGEDIFIKLLTENPEVSLDVMRQLSHKLAEAQTAYEALQEKLRLAGG</sequence>
<dbReference type="PRINTS" id="PR00103">
    <property type="entry name" value="CAMPKINASE"/>
</dbReference>
<reference evidence="2 3" key="1">
    <citation type="submission" date="2018-08" db="EMBL/GenBank/DDBJ databases">
        <authorList>
            <person name="Khan S.A."/>
        </authorList>
    </citation>
    <scope>NUCLEOTIDE SEQUENCE [LARGE SCALE GENOMIC DNA]</scope>
    <source>
        <strain evidence="2 3">GTF-13</strain>
    </source>
</reference>
<dbReference type="EMBL" id="QWEZ01000001">
    <property type="protein sequence ID" value="RRJ84741.1"/>
    <property type="molecule type" value="Genomic_DNA"/>
</dbReference>
<dbReference type="InterPro" id="IPR018488">
    <property type="entry name" value="cNMP-bd_CS"/>
</dbReference>
<dbReference type="InterPro" id="IPR050503">
    <property type="entry name" value="cAMP-dep_PK_reg_su-like"/>
</dbReference>
<dbReference type="Pfam" id="PF00027">
    <property type="entry name" value="cNMP_binding"/>
    <property type="match status" value="1"/>
</dbReference>
<evidence type="ECO:0000313" key="3">
    <source>
        <dbReference type="Proteomes" id="UP000280792"/>
    </source>
</evidence>
<dbReference type="PROSITE" id="PS50042">
    <property type="entry name" value="CNMP_BINDING_3"/>
    <property type="match status" value="1"/>
</dbReference>
<dbReference type="PROSITE" id="PS00889">
    <property type="entry name" value="CNMP_BINDING_2"/>
    <property type="match status" value="1"/>
</dbReference>
<reference evidence="2 3" key="2">
    <citation type="submission" date="2018-12" db="EMBL/GenBank/DDBJ databases">
        <title>Simiduia agarivorans gen. nov., sp. nov., a marine, agarolytic bacterium isolated from shallow coastal water from Keelung, Taiwan.</title>
        <authorList>
            <person name="Shieh W.Y."/>
        </authorList>
    </citation>
    <scope>NUCLEOTIDE SEQUENCE [LARGE SCALE GENOMIC DNA]</scope>
    <source>
        <strain evidence="2 3">GTF-13</strain>
    </source>
</reference>
<dbReference type="Gene3D" id="2.60.120.10">
    <property type="entry name" value="Jelly Rolls"/>
    <property type="match status" value="1"/>
</dbReference>
<organism evidence="2 3">
    <name type="scientific">Aestuariirhabdus litorea</name>
    <dbReference type="NCBI Taxonomy" id="2528527"/>
    <lineage>
        <taxon>Bacteria</taxon>
        <taxon>Pseudomonadati</taxon>
        <taxon>Pseudomonadota</taxon>
        <taxon>Gammaproteobacteria</taxon>
        <taxon>Oceanospirillales</taxon>
        <taxon>Aestuariirhabdaceae</taxon>
        <taxon>Aestuariirhabdus</taxon>
    </lineage>
</organism>
<protein>
    <submittedName>
        <fullName evidence="2">Cyclic nucleotide-binding domain-containing protein</fullName>
    </submittedName>
</protein>
<feature type="domain" description="Cyclic nucleotide-binding" evidence="1">
    <location>
        <begin position="15"/>
        <end position="134"/>
    </location>
</feature>